<dbReference type="Gene3D" id="3.90.1150.10">
    <property type="entry name" value="Aspartate Aminotransferase, domain 1"/>
    <property type="match status" value="1"/>
</dbReference>
<proteinExistence type="inferred from homology"/>
<sequence length="706" mass="78947">MDSKLNLGFHRTQIADDSISLQLDSSLRDLPTANPVSPVPLQLLEPLTESHYCNNQNGEKEEDDDDRDVEEFRILGHSLCFKRRRESESLTSNKREASSSSNGLDVEERRSLVKTWGNQPLSAADSEIFEIMEKEKERQFKGIELIASENFVCRAVMEALGSHLTNKYSEGMPAARYYGGNQYIDEIELLCCKRALEAFGLDSESWGVNVQPYSCTSANFAVYTGLLLPGDRIMGLDTPSGGNTSHGYYTPHGRKVSGASIFFESLPYKVNPQTGYIDFDKLEERALDFRPKILICGGSSYPREWGYARLRHIADKCGAVLMCDMAQISGLVAAKVHITILLFCLSIPALMAINQRLGICVLEKFVILHYILLFGDAILYYVIWESIYLQNLNPSINRALAVLAQNQKIGLELIVVILLCKFCHLYGVFVPWGHDNKECLNPFVYCDIVTSTTHKSLRGPRGGIIFYRKGTKPRKRGVHLGQGDESDQYDFEEKINFAVFPSLQGGPHNNHIAALAIAFKQVATPEYKAYMQQVKKNAQYLAAALLRRKCRLVTGGTDNHLLLWDLRPLGLTDGIGHNEMGLDKFASFLCKHVTFLESGKAYEKVCELCHITVNKIAIFGENGTITPGGVRIGTPAMTSRGCLESDFETIADFLLKAAHIACMVLREHGKLQKAFMNGLQTKKEILELQKQVENFATQFAMPGFDM</sequence>
<evidence type="ECO:0000256" key="5">
    <source>
        <dbReference type="ARBA" id="ARBA00022563"/>
    </source>
</evidence>
<evidence type="ECO:0000256" key="7">
    <source>
        <dbReference type="ARBA" id="ARBA00022898"/>
    </source>
</evidence>
<keyword evidence="9" id="KW-0472">Membrane</keyword>
<accession>A0A8X7XT14</accession>
<dbReference type="EC" id="2.1.2.1" evidence="8"/>
<protein>
    <recommendedName>
        <fullName evidence="8">Serine hydroxymethyltransferase</fullName>
        <ecNumber evidence="8">2.1.2.1</ecNumber>
    </recommendedName>
</protein>
<dbReference type="AlphaFoldDB" id="A0A8X7XT14"/>
<keyword evidence="9" id="KW-1133">Transmembrane helix</keyword>
<evidence type="ECO:0000256" key="2">
    <source>
        <dbReference type="ARBA" id="ARBA00001933"/>
    </source>
</evidence>
<dbReference type="InterPro" id="IPR015421">
    <property type="entry name" value="PyrdxlP-dep_Trfase_major"/>
</dbReference>
<keyword evidence="5 8" id="KW-0554">One-carbon metabolism</keyword>
<comment type="cofactor">
    <cofactor evidence="2 8">
        <name>pyridoxal 5'-phosphate</name>
        <dbReference type="ChEBI" id="CHEBI:597326"/>
    </cofactor>
</comment>
<dbReference type="GO" id="GO:0035999">
    <property type="term" value="P:tetrahydrofolate interconversion"/>
    <property type="evidence" value="ECO:0007669"/>
    <property type="project" value="InterPro"/>
</dbReference>
<dbReference type="InterPro" id="IPR015422">
    <property type="entry name" value="PyrdxlP-dep_Trfase_small"/>
</dbReference>
<evidence type="ECO:0000256" key="4">
    <source>
        <dbReference type="ARBA" id="ARBA00006376"/>
    </source>
</evidence>
<comment type="similarity">
    <text evidence="4 8">Belongs to the SHMT family.</text>
</comment>
<evidence type="ECO:0000256" key="3">
    <source>
        <dbReference type="ARBA" id="ARBA00004777"/>
    </source>
</evidence>
<dbReference type="PROSITE" id="PS00096">
    <property type="entry name" value="SHMT"/>
    <property type="match status" value="1"/>
</dbReference>
<dbReference type="InterPro" id="IPR049943">
    <property type="entry name" value="Ser_HO-MeTrfase-like"/>
</dbReference>
<keyword evidence="6 8" id="KW-0808">Transferase</keyword>
<evidence type="ECO:0000313" key="11">
    <source>
        <dbReference type="EMBL" id="KAG6736172.1"/>
    </source>
</evidence>
<dbReference type="Proteomes" id="UP000886885">
    <property type="component" value="Unassembled WGS sequence"/>
</dbReference>
<dbReference type="InterPro" id="IPR001085">
    <property type="entry name" value="Ser_HO-MeTrfase"/>
</dbReference>
<dbReference type="EMBL" id="JAAWWB010001241">
    <property type="protein sequence ID" value="KAG6736172.1"/>
    <property type="molecule type" value="Genomic_DNA"/>
</dbReference>
<dbReference type="Gene3D" id="3.40.640.10">
    <property type="entry name" value="Type I PLP-dependent aspartate aminotransferase-like (Major domain)"/>
    <property type="match status" value="2"/>
</dbReference>
<dbReference type="InterPro" id="IPR015424">
    <property type="entry name" value="PyrdxlP-dep_Trfase"/>
</dbReference>
<dbReference type="InterPro" id="IPR039429">
    <property type="entry name" value="SHMT-like_dom"/>
</dbReference>
<organism evidence="11 12">
    <name type="scientific">Populus tomentosa</name>
    <name type="common">Chinese white poplar</name>
    <dbReference type="NCBI Taxonomy" id="118781"/>
    <lineage>
        <taxon>Eukaryota</taxon>
        <taxon>Viridiplantae</taxon>
        <taxon>Streptophyta</taxon>
        <taxon>Embryophyta</taxon>
        <taxon>Tracheophyta</taxon>
        <taxon>Spermatophyta</taxon>
        <taxon>Magnoliopsida</taxon>
        <taxon>eudicotyledons</taxon>
        <taxon>Gunneridae</taxon>
        <taxon>Pentapetalae</taxon>
        <taxon>rosids</taxon>
        <taxon>fabids</taxon>
        <taxon>Malpighiales</taxon>
        <taxon>Salicaceae</taxon>
        <taxon>Saliceae</taxon>
        <taxon>Populus</taxon>
    </lineage>
</organism>
<gene>
    <name evidence="11" type="ORF">POTOM_061100</name>
</gene>
<feature type="transmembrane region" description="Helical" evidence="9">
    <location>
        <begin position="365"/>
        <end position="384"/>
    </location>
</feature>
<comment type="pathway">
    <text evidence="3 8">One-carbon metabolism; tetrahydrofolate interconversion.</text>
</comment>
<feature type="domain" description="Serine hydroxymethyltransferase-like" evidence="10">
    <location>
        <begin position="437"/>
        <end position="572"/>
    </location>
</feature>
<feature type="transmembrane region" description="Helical" evidence="9">
    <location>
        <begin position="332"/>
        <end position="353"/>
    </location>
</feature>
<comment type="caution">
    <text evidence="11">The sequence shown here is derived from an EMBL/GenBank/DDBJ whole genome shotgun (WGS) entry which is preliminary data.</text>
</comment>
<evidence type="ECO:0000256" key="6">
    <source>
        <dbReference type="ARBA" id="ARBA00022679"/>
    </source>
</evidence>
<dbReference type="SUPFAM" id="SSF53383">
    <property type="entry name" value="PLP-dependent transferases"/>
    <property type="match status" value="2"/>
</dbReference>
<dbReference type="GO" id="GO:0005739">
    <property type="term" value="C:mitochondrion"/>
    <property type="evidence" value="ECO:0007669"/>
    <property type="project" value="TreeGrafter"/>
</dbReference>
<dbReference type="GO" id="GO:0030170">
    <property type="term" value="F:pyridoxal phosphate binding"/>
    <property type="evidence" value="ECO:0007669"/>
    <property type="project" value="InterPro"/>
</dbReference>
<comment type="function">
    <text evidence="8">Interconversion of serine and glycine.</text>
</comment>
<dbReference type="GO" id="GO:0004372">
    <property type="term" value="F:glycine hydroxymethyltransferase activity"/>
    <property type="evidence" value="ECO:0007669"/>
    <property type="project" value="UniProtKB-EC"/>
</dbReference>
<dbReference type="InterPro" id="IPR019798">
    <property type="entry name" value="Ser_HO-MeTrfase_PLP_BS"/>
</dbReference>
<feature type="domain" description="Serine hydroxymethyltransferase-like" evidence="10">
    <location>
        <begin position="121"/>
        <end position="339"/>
    </location>
</feature>
<dbReference type="Pfam" id="PF00464">
    <property type="entry name" value="SHMT"/>
    <property type="match status" value="3"/>
</dbReference>
<comment type="catalytic activity">
    <reaction evidence="1 8">
        <text>(6R)-5,10-methylene-5,6,7,8-tetrahydrofolate + glycine + H2O = (6S)-5,6,7,8-tetrahydrofolate + L-serine</text>
        <dbReference type="Rhea" id="RHEA:15481"/>
        <dbReference type="ChEBI" id="CHEBI:15377"/>
        <dbReference type="ChEBI" id="CHEBI:15636"/>
        <dbReference type="ChEBI" id="CHEBI:33384"/>
        <dbReference type="ChEBI" id="CHEBI:57305"/>
        <dbReference type="ChEBI" id="CHEBI:57453"/>
        <dbReference type="EC" id="2.1.2.1"/>
    </reaction>
</comment>
<evidence type="ECO:0000259" key="10">
    <source>
        <dbReference type="Pfam" id="PF00464"/>
    </source>
</evidence>
<dbReference type="CDD" id="cd00378">
    <property type="entry name" value="SHMT"/>
    <property type="match status" value="1"/>
</dbReference>
<dbReference type="GO" id="GO:0019264">
    <property type="term" value="P:glycine biosynthetic process from serine"/>
    <property type="evidence" value="ECO:0007669"/>
    <property type="project" value="InterPro"/>
</dbReference>
<name>A0A8X7XT14_POPTO</name>
<keyword evidence="9" id="KW-0812">Transmembrane</keyword>
<evidence type="ECO:0000256" key="8">
    <source>
        <dbReference type="RuleBase" id="RU000585"/>
    </source>
</evidence>
<dbReference type="PANTHER" id="PTHR11680:SF45">
    <property type="entry name" value="SERINE HYDROXYMETHYLTRANSFERASE"/>
    <property type="match status" value="1"/>
</dbReference>
<dbReference type="PANTHER" id="PTHR11680">
    <property type="entry name" value="SERINE HYDROXYMETHYLTRANSFERASE"/>
    <property type="match status" value="1"/>
</dbReference>
<reference evidence="11" key="1">
    <citation type="journal article" date="2020" name="bioRxiv">
        <title>Hybrid origin of Populus tomentosa Carr. identified through genome sequencing and phylogenomic analysis.</title>
        <authorList>
            <person name="An X."/>
            <person name="Gao K."/>
            <person name="Chen Z."/>
            <person name="Li J."/>
            <person name="Yang X."/>
            <person name="Yang X."/>
            <person name="Zhou J."/>
            <person name="Guo T."/>
            <person name="Zhao T."/>
            <person name="Huang S."/>
            <person name="Miao D."/>
            <person name="Khan W.U."/>
            <person name="Rao P."/>
            <person name="Ye M."/>
            <person name="Lei B."/>
            <person name="Liao W."/>
            <person name="Wang J."/>
            <person name="Ji L."/>
            <person name="Li Y."/>
            <person name="Guo B."/>
            <person name="Mustafa N.S."/>
            <person name="Li S."/>
            <person name="Yun Q."/>
            <person name="Keller S.R."/>
            <person name="Mao J."/>
            <person name="Zhang R."/>
            <person name="Strauss S.H."/>
        </authorList>
    </citation>
    <scope>NUCLEOTIDE SEQUENCE</scope>
    <source>
        <strain evidence="11">GM15</strain>
        <tissue evidence="11">Leaf</tissue>
    </source>
</reference>
<evidence type="ECO:0000313" key="12">
    <source>
        <dbReference type="Proteomes" id="UP000886885"/>
    </source>
</evidence>
<keyword evidence="12" id="KW-1185">Reference proteome</keyword>
<feature type="domain" description="Serine hydroxymethyltransferase-like" evidence="10">
    <location>
        <begin position="598"/>
        <end position="653"/>
    </location>
</feature>
<evidence type="ECO:0000256" key="9">
    <source>
        <dbReference type="SAM" id="Phobius"/>
    </source>
</evidence>
<dbReference type="OrthoDB" id="10265628at2759"/>
<evidence type="ECO:0000256" key="1">
    <source>
        <dbReference type="ARBA" id="ARBA00001528"/>
    </source>
</evidence>
<keyword evidence="7 8" id="KW-0663">Pyridoxal phosphate</keyword>